<dbReference type="Gene3D" id="3.90.1150.30">
    <property type="match status" value="1"/>
</dbReference>
<dbReference type="InterPro" id="IPR058532">
    <property type="entry name" value="YjbR/MT2646/Rv2570-like"/>
</dbReference>
<dbReference type="KEGG" id="plw:D5F53_13805"/>
<organism evidence="1 2">
    <name type="scientific">Paenibacillus lautus</name>
    <name type="common">Bacillus lautus</name>
    <dbReference type="NCBI Taxonomy" id="1401"/>
    <lineage>
        <taxon>Bacteria</taxon>
        <taxon>Bacillati</taxon>
        <taxon>Bacillota</taxon>
        <taxon>Bacilli</taxon>
        <taxon>Bacillales</taxon>
        <taxon>Paenibacillaceae</taxon>
        <taxon>Paenibacillus</taxon>
    </lineage>
</organism>
<evidence type="ECO:0000313" key="2">
    <source>
        <dbReference type="Proteomes" id="UP000266552"/>
    </source>
</evidence>
<proteinExistence type="predicted"/>
<dbReference type="GO" id="GO:0003677">
    <property type="term" value="F:DNA binding"/>
    <property type="evidence" value="ECO:0007669"/>
    <property type="project" value="UniProtKB-KW"/>
</dbReference>
<gene>
    <name evidence="1" type="ORF">D5F53_13805</name>
</gene>
<reference evidence="1 2" key="1">
    <citation type="submission" date="2018-09" db="EMBL/GenBank/DDBJ databases">
        <title>Genome Sequence of Paenibacillus lautus Strain E7593-69, Azo Dye-Degrading Bacteria, Isolated from Commercial Tattoo Inks.</title>
        <authorList>
            <person name="Nho S.W."/>
            <person name="Kim S.-J."/>
            <person name="Kweon O."/>
            <person name="Cerniglia C.E."/>
        </authorList>
    </citation>
    <scope>NUCLEOTIDE SEQUENCE [LARGE SCALE GENOMIC DNA]</scope>
    <source>
        <strain evidence="1 2">E7593-69</strain>
    </source>
</reference>
<keyword evidence="2" id="KW-1185">Reference proteome</keyword>
<dbReference type="AlphaFoldDB" id="A0A385TPG1"/>
<dbReference type="Pfam" id="PF04237">
    <property type="entry name" value="YjbR"/>
    <property type="match status" value="1"/>
</dbReference>
<dbReference type="PANTHER" id="PTHR35145">
    <property type="entry name" value="CYTOPLASMIC PROTEIN-RELATED"/>
    <property type="match status" value="1"/>
</dbReference>
<evidence type="ECO:0000313" key="1">
    <source>
        <dbReference type="EMBL" id="AYB44297.1"/>
    </source>
</evidence>
<dbReference type="InterPro" id="IPR038056">
    <property type="entry name" value="YjbR-like_sf"/>
</dbReference>
<name>A0A385TPG1_PAELA</name>
<dbReference type="Proteomes" id="UP000266552">
    <property type="component" value="Chromosome"/>
</dbReference>
<dbReference type="InterPro" id="IPR007351">
    <property type="entry name" value="YjbR"/>
</dbReference>
<dbReference type="PANTHER" id="PTHR35145:SF1">
    <property type="entry name" value="CYTOPLASMIC PROTEIN"/>
    <property type="match status" value="1"/>
</dbReference>
<dbReference type="SUPFAM" id="SSF142906">
    <property type="entry name" value="YjbR-like"/>
    <property type="match status" value="1"/>
</dbReference>
<sequence length="117" mass="14178">MMEEEIISYCLTYPDVYKDKPFDEKWTVLRHIKNKKIFAMIFKLDGHLCLNVKCEPNKADFLRNIFEDVKPGYHMNKTHWNTIILDRNMEEDDIFEMVHHSFELTKPKSKNGRNWKL</sequence>
<keyword evidence="1" id="KW-0238">DNA-binding</keyword>
<protein>
    <submittedName>
        <fullName evidence="1">MmcQ/YjbR family DNA-binding protein</fullName>
    </submittedName>
</protein>
<accession>A0A385TPG1</accession>
<dbReference type="EMBL" id="CP032412">
    <property type="protein sequence ID" value="AYB44297.1"/>
    <property type="molecule type" value="Genomic_DNA"/>
</dbReference>
<dbReference type="RefSeq" id="WP_119848198.1">
    <property type="nucleotide sequence ID" value="NZ_CP032412.1"/>
</dbReference>